<dbReference type="InterPro" id="IPR017946">
    <property type="entry name" value="PLC-like_Pdiesterase_TIM-brl"/>
</dbReference>
<evidence type="ECO:0000259" key="2">
    <source>
        <dbReference type="PROSITE" id="PS51704"/>
    </source>
</evidence>
<accession>A0AA51RCG0</accession>
<dbReference type="InterPro" id="IPR030395">
    <property type="entry name" value="GP_PDE_dom"/>
</dbReference>
<dbReference type="PROSITE" id="PS51257">
    <property type="entry name" value="PROKAR_LIPOPROTEIN"/>
    <property type="match status" value="1"/>
</dbReference>
<dbReference type="AlphaFoldDB" id="A0AA51RCG0"/>
<dbReference type="PANTHER" id="PTHR46211">
    <property type="entry name" value="GLYCEROPHOSPHORYL DIESTER PHOSPHODIESTERASE"/>
    <property type="match status" value="1"/>
</dbReference>
<evidence type="ECO:0000313" key="4">
    <source>
        <dbReference type="Proteomes" id="UP001230496"/>
    </source>
</evidence>
<dbReference type="GO" id="GO:0006629">
    <property type="term" value="P:lipid metabolic process"/>
    <property type="evidence" value="ECO:0007669"/>
    <property type="project" value="InterPro"/>
</dbReference>
<feature type="chain" id="PRO_5041390513" evidence="1">
    <location>
        <begin position="18"/>
        <end position="298"/>
    </location>
</feature>
<dbReference type="Gene3D" id="3.20.20.190">
    <property type="entry name" value="Phosphatidylinositol (PI) phosphodiesterase"/>
    <property type="match status" value="1"/>
</dbReference>
<feature type="domain" description="GP-PDE" evidence="2">
    <location>
        <begin position="26"/>
        <end position="295"/>
    </location>
</feature>
<reference evidence="3 4" key="1">
    <citation type="submission" date="2023-08" db="EMBL/GenBank/DDBJ databases">
        <title>Comparative genomics and taxonomic characterization of three novel marine species of genus Marivirga.</title>
        <authorList>
            <person name="Muhammad N."/>
            <person name="Kim S.-G."/>
        </authorList>
    </citation>
    <scope>NUCLEOTIDE SEQUENCE [LARGE SCALE GENOMIC DNA]</scope>
    <source>
        <strain evidence="3 4">BDSF4-3</strain>
    </source>
</reference>
<keyword evidence="1" id="KW-0732">Signal</keyword>
<dbReference type="EMBL" id="CP129971">
    <property type="protein sequence ID" value="WMN11658.1"/>
    <property type="molecule type" value="Genomic_DNA"/>
</dbReference>
<dbReference type="PROSITE" id="PS51704">
    <property type="entry name" value="GP_PDE"/>
    <property type="match status" value="1"/>
</dbReference>
<dbReference type="Proteomes" id="UP001230496">
    <property type="component" value="Chromosome"/>
</dbReference>
<name>A0AA51RCG0_9BACT</name>
<evidence type="ECO:0000256" key="1">
    <source>
        <dbReference type="SAM" id="SignalP"/>
    </source>
</evidence>
<dbReference type="RefSeq" id="WP_308349213.1">
    <property type="nucleotide sequence ID" value="NZ_CP129971.1"/>
</dbReference>
<dbReference type="GO" id="GO:0008081">
    <property type="term" value="F:phosphoric diester hydrolase activity"/>
    <property type="evidence" value="ECO:0007669"/>
    <property type="project" value="InterPro"/>
</dbReference>
<sequence>MKNLLLFCLILMTLACNQTPGTYENIDWQGHRGARGVYPENTWAAFQYAIDQNMTTLEMDVVITQDEKVVLSHEPFLNHKICLDTAGNPISEAEEKEWNIYKMTYEDLKKCDCGSIKNPDFPHQKTVSSPKPLLYDIIKKTIEYCEKEGKELPYMNVEIKYEDGMQNEYHPKIKKFNNLVFKVLFMEYPKEKWNIQSFDFDVLKHFHKTYPKVPLAALVYKSGAWEQQFEELGFTPAIYSPYHQLVDKNMVTALHEKGVKIIPWTVNEEKDASRLLKIGVDGIITDYPELADKFRNNP</sequence>
<evidence type="ECO:0000313" key="3">
    <source>
        <dbReference type="EMBL" id="WMN11658.1"/>
    </source>
</evidence>
<organism evidence="3 4">
    <name type="scientific">Marivirga salinarum</name>
    <dbReference type="NCBI Taxonomy" id="3059078"/>
    <lineage>
        <taxon>Bacteria</taxon>
        <taxon>Pseudomonadati</taxon>
        <taxon>Bacteroidota</taxon>
        <taxon>Cytophagia</taxon>
        <taxon>Cytophagales</taxon>
        <taxon>Marivirgaceae</taxon>
        <taxon>Marivirga</taxon>
    </lineage>
</organism>
<keyword evidence="4" id="KW-1185">Reference proteome</keyword>
<dbReference type="KEGG" id="msaa:QYS49_39175"/>
<dbReference type="Pfam" id="PF03009">
    <property type="entry name" value="GDPD"/>
    <property type="match status" value="1"/>
</dbReference>
<dbReference type="PANTHER" id="PTHR46211:SF14">
    <property type="entry name" value="GLYCEROPHOSPHODIESTER PHOSPHODIESTERASE"/>
    <property type="match status" value="1"/>
</dbReference>
<dbReference type="SUPFAM" id="SSF51695">
    <property type="entry name" value="PLC-like phosphodiesterases"/>
    <property type="match status" value="1"/>
</dbReference>
<gene>
    <name evidence="3" type="ORF">QYS49_39175</name>
</gene>
<feature type="signal peptide" evidence="1">
    <location>
        <begin position="1"/>
        <end position="17"/>
    </location>
</feature>
<proteinExistence type="predicted"/>
<protein>
    <submittedName>
        <fullName evidence="3">Glycerophosphodiester phosphodiesterase family protein</fullName>
    </submittedName>
</protein>